<keyword evidence="3" id="KW-1185">Reference proteome</keyword>
<keyword evidence="1" id="KW-1133">Transmembrane helix</keyword>
<dbReference type="AlphaFoldDB" id="T1ILL4"/>
<organism evidence="2 3">
    <name type="scientific">Strigamia maritima</name>
    <name type="common">European centipede</name>
    <name type="synonym">Geophilus maritimus</name>
    <dbReference type="NCBI Taxonomy" id="126957"/>
    <lineage>
        <taxon>Eukaryota</taxon>
        <taxon>Metazoa</taxon>
        <taxon>Ecdysozoa</taxon>
        <taxon>Arthropoda</taxon>
        <taxon>Myriapoda</taxon>
        <taxon>Chilopoda</taxon>
        <taxon>Pleurostigmophora</taxon>
        <taxon>Geophilomorpha</taxon>
        <taxon>Linotaeniidae</taxon>
        <taxon>Strigamia</taxon>
    </lineage>
</organism>
<dbReference type="Proteomes" id="UP000014500">
    <property type="component" value="Unassembled WGS sequence"/>
</dbReference>
<evidence type="ECO:0000313" key="2">
    <source>
        <dbReference type="EnsemblMetazoa" id="SMAR001847-PA"/>
    </source>
</evidence>
<dbReference type="EMBL" id="JH430850">
    <property type="status" value="NOT_ANNOTATED_CDS"/>
    <property type="molecule type" value="Genomic_DNA"/>
</dbReference>
<keyword evidence="1" id="KW-0812">Transmembrane</keyword>
<dbReference type="EnsemblMetazoa" id="SMAR001847-RA">
    <property type="protein sequence ID" value="SMAR001847-PA"/>
    <property type="gene ID" value="SMAR001847"/>
</dbReference>
<evidence type="ECO:0000256" key="1">
    <source>
        <dbReference type="SAM" id="Phobius"/>
    </source>
</evidence>
<name>T1ILL4_STRMM</name>
<dbReference type="HOGENOM" id="CLU_1423177_0_0_1"/>
<accession>T1ILL4</accession>
<evidence type="ECO:0000313" key="3">
    <source>
        <dbReference type="Proteomes" id="UP000014500"/>
    </source>
</evidence>
<reference evidence="2" key="2">
    <citation type="submission" date="2015-02" db="UniProtKB">
        <authorList>
            <consortium name="EnsemblMetazoa"/>
        </authorList>
    </citation>
    <scope>IDENTIFICATION</scope>
</reference>
<protein>
    <submittedName>
        <fullName evidence="2">Uncharacterized protein</fullName>
    </submittedName>
</protein>
<keyword evidence="1" id="KW-0472">Membrane</keyword>
<sequence>MITPHLFQMIKNSKGYLSVECNLTTDLLTKGSILFTQNCACAQQPQVKLKTPSCVCVPARAFHGSRGKNNNAKRSDKEGSMLSFWCGQAVSSTRGQCSNTGKELAEETNRPATQKHYINGTANRLKKLFNRASTRTRQIEKSTSNTQISVSEIREKRRIFLHIFLVSGVFLSCFWVFLHIFLVSGISANNS</sequence>
<proteinExistence type="predicted"/>
<reference evidence="3" key="1">
    <citation type="submission" date="2011-05" db="EMBL/GenBank/DDBJ databases">
        <authorList>
            <person name="Richards S.R."/>
            <person name="Qu J."/>
            <person name="Jiang H."/>
            <person name="Jhangiani S.N."/>
            <person name="Agravi P."/>
            <person name="Goodspeed R."/>
            <person name="Gross S."/>
            <person name="Mandapat C."/>
            <person name="Jackson L."/>
            <person name="Mathew T."/>
            <person name="Pu L."/>
            <person name="Thornton R."/>
            <person name="Saada N."/>
            <person name="Wilczek-Boney K.B."/>
            <person name="Lee S."/>
            <person name="Kovar C."/>
            <person name="Wu Y."/>
            <person name="Scherer S.E."/>
            <person name="Worley K.C."/>
            <person name="Muzny D.M."/>
            <person name="Gibbs R."/>
        </authorList>
    </citation>
    <scope>NUCLEOTIDE SEQUENCE</scope>
    <source>
        <strain evidence="3">Brora</strain>
    </source>
</reference>
<feature type="transmembrane region" description="Helical" evidence="1">
    <location>
        <begin position="159"/>
        <end position="182"/>
    </location>
</feature>